<comment type="caution">
    <text evidence="6">The sequence shown here is derived from an EMBL/GenBank/DDBJ whole genome shotgun (WGS) entry which is preliminary data.</text>
</comment>
<evidence type="ECO:0000256" key="4">
    <source>
        <dbReference type="ARBA" id="ARBA00023163"/>
    </source>
</evidence>
<evidence type="ECO:0000256" key="2">
    <source>
        <dbReference type="ARBA" id="ARBA00023015"/>
    </source>
</evidence>
<dbReference type="PRINTS" id="PR00039">
    <property type="entry name" value="HTHLYSR"/>
</dbReference>
<accession>A0A7Z0IJK2</accession>
<evidence type="ECO:0000313" key="6">
    <source>
        <dbReference type="EMBL" id="NYI69502.1"/>
    </source>
</evidence>
<dbReference type="Pfam" id="PF00126">
    <property type="entry name" value="HTH_1"/>
    <property type="match status" value="1"/>
</dbReference>
<dbReference type="PROSITE" id="PS50931">
    <property type="entry name" value="HTH_LYSR"/>
    <property type="match status" value="1"/>
</dbReference>
<proteinExistence type="inferred from homology"/>
<dbReference type="InterPro" id="IPR036390">
    <property type="entry name" value="WH_DNA-bd_sf"/>
</dbReference>
<dbReference type="SUPFAM" id="SSF53850">
    <property type="entry name" value="Periplasmic binding protein-like II"/>
    <property type="match status" value="1"/>
</dbReference>
<evidence type="ECO:0000256" key="1">
    <source>
        <dbReference type="ARBA" id="ARBA00009437"/>
    </source>
</evidence>
<organism evidence="6 7">
    <name type="scientific">Naumannella cuiyingiana</name>
    <dbReference type="NCBI Taxonomy" id="1347891"/>
    <lineage>
        <taxon>Bacteria</taxon>
        <taxon>Bacillati</taxon>
        <taxon>Actinomycetota</taxon>
        <taxon>Actinomycetes</taxon>
        <taxon>Propionibacteriales</taxon>
        <taxon>Propionibacteriaceae</taxon>
        <taxon>Naumannella</taxon>
    </lineage>
</organism>
<dbReference type="SUPFAM" id="SSF46785">
    <property type="entry name" value="Winged helix' DNA-binding domain"/>
    <property type="match status" value="1"/>
</dbReference>
<dbReference type="FunFam" id="1.10.10.10:FF:000001">
    <property type="entry name" value="LysR family transcriptional regulator"/>
    <property type="match status" value="1"/>
</dbReference>
<dbReference type="Pfam" id="PF03466">
    <property type="entry name" value="LysR_substrate"/>
    <property type="match status" value="1"/>
</dbReference>
<dbReference type="PANTHER" id="PTHR30346">
    <property type="entry name" value="TRANSCRIPTIONAL DUAL REGULATOR HCAR-RELATED"/>
    <property type="match status" value="1"/>
</dbReference>
<dbReference type="InterPro" id="IPR005119">
    <property type="entry name" value="LysR_subst-bd"/>
</dbReference>
<dbReference type="Gene3D" id="3.40.190.10">
    <property type="entry name" value="Periplasmic binding protein-like II"/>
    <property type="match status" value="2"/>
</dbReference>
<name>A0A7Z0IJK2_9ACTN</name>
<dbReference type="RefSeq" id="WP_179443573.1">
    <property type="nucleotide sequence ID" value="NZ_JACBZS010000001.1"/>
</dbReference>
<dbReference type="InterPro" id="IPR000847">
    <property type="entry name" value="LysR_HTH_N"/>
</dbReference>
<dbReference type="Proteomes" id="UP000527616">
    <property type="component" value="Unassembled WGS sequence"/>
</dbReference>
<evidence type="ECO:0000313" key="7">
    <source>
        <dbReference type="Proteomes" id="UP000527616"/>
    </source>
</evidence>
<sequence>MDVEAVRTFATAADLGQFQEAAIDLGVTQQAISKRIAVLERQLGVALFTRTARGAQLTIDGQAFLPHARELLRVAARATESVQPGRRALRVDVTNRRIAPAVILHDFHRAHPEIDLDIVTLIDSDLTAAIAAVHDGTINASFRVVTVPPSQLPDGVATVRAIDHRLEVLLGPHHPLANARELAPSQLAGHRIWIPGIVEGTEWATFYSDLAAAFDLTIDALGPHFGDEALMDQLAESADLATLVGERDRYLWPARYDLRRIPLRDPTPIYPHSLIWLQANPQPGLAELRAYLAAIRTTSTDSDGWTPAWTAR</sequence>
<dbReference type="GO" id="GO:0032993">
    <property type="term" value="C:protein-DNA complex"/>
    <property type="evidence" value="ECO:0007669"/>
    <property type="project" value="TreeGrafter"/>
</dbReference>
<keyword evidence="7" id="KW-1185">Reference proteome</keyword>
<dbReference type="PANTHER" id="PTHR30346:SF0">
    <property type="entry name" value="HCA OPERON TRANSCRIPTIONAL ACTIVATOR HCAR"/>
    <property type="match status" value="1"/>
</dbReference>
<keyword evidence="3 6" id="KW-0238">DNA-binding</keyword>
<dbReference type="GO" id="GO:0003700">
    <property type="term" value="F:DNA-binding transcription factor activity"/>
    <property type="evidence" value="ECO:0007669"/>
    <property type="project" value="InterPro"/>
</dbReference>
<evidence type="ECO:0000259" key="5">
    <source>
        <dbReference type="PROSITE" id="PS50931"/>
    </source>
</evidence>
<feature type="domain" description="HTH lysR-type" evidence="5">
    <location>
        <begin position="1"/>
        <end position="58"/>
    </location>
</feature>
<reference evidence="6 7" key="1">
    <citation type="submission" date="2020-07" db="EMBL/GenBank/DDBJ databases">
        <title>Sequencing the genomes of 1000 actinobacteria strains.</title>
        <authorList>
            <person name="Klenk H.-P."/>
        </authorList>
    </citation>
    <scope>NUCLEOTIDE SEQUENCE [LARGE SCALE GENOMIC DNA]</scope>
    <source>
        <strain evidence="6 7">DSM 103164</strain>
    </source>
</reference>
<evidence type="ECO:0000256" key="3">
    <source>
        <dbReference type="ARBA" id="ARBA00023125"/>
    </source>
</evidence>
<dbReference type="AlphaFoldDB" id="A0A7Z0IJK2"/>
<dbReference type="InterPro" id="IPR036388">
    <property type="entry name" value="WH-like_DNA-bd_sf"/>
</dbReference>
<keyword evidence="4" id="KW-0804">Transcription</keyword>
<keyword evidence="2" id="KW-0805">Transcription regulation</keyword>
<dbReference type="Gene3D" id="1.10.10.10">
    <property type="entry name" value="Winged helix-like DNA-binding domain superfamily/Winged helix DNA-binding domain"/>
    <property type="match status" value="1"/>
</dbReference>
<comment type="similarity">
    <text evidence="1">Belongs to the LysR transcriptional regulatory family.</text>
</comment>
<dbReference type="GO" id="GO:0003677">
    <property type="term" value="F:DNA binding"/>
    <property type="evidence" value="ECO:0007669"/>
    <property type="project" value="UniProtKB-KW"/>
</dbReference>
<protein>
    <submittedName>
        <fullName evidence="6">DNA-binding transcriptional LysR family regulator</fullName>
    </submittedName>
</protein>
<dbReference type="EMBL" id="JACBZS010000001">
    <property type="protein sequence ID" value="NYI69502.1"/>
    <property type="molecule type" value="Genomic_DNA"/>
</dbReference>
<gene>
    <name evidence="6" type="ORF">GGQ54_000062</name>
</gene>